<feature type="domain" description="Translocation and assembly module TamB C-terminal" evidence="6">
    <location>
        <begin position="1333"/>
        <end position="1644"/>
    </location>
</feature>
<evidence type="ECO:0000313" key="7">
    <source>
        <dbReference type="EMBL" id="SDZ75900.1"/>
    </source>
</evidence>
<comment type="subcellular location">
    <subcellularLocation>
        <location evidence="1">Membrane</location>
        <topology evidence="1">Single-pass membrane protein</topology>
    </subcellularLocation>
</comment>
<dbReference type="OrthoDB" id="7784409at2"/>
<keyword evidence="2" id="KW-0812">Transmembrane</keyword>
<dbReference type="RefSeq" id="WP_093247613.1">
    <property type="nucleotide sequence ID" value="NZ_FNQM01000001.1"/>
</dbReference>
<keyword evidence="5" id="KW-0732">Signal</keyword>
<accession>A0A1H3VM89</accession>
<sequence>MRALLLALCLALAPLPGPAQLSIFGVGESLVQFALRQISSEGFTVEARGIEDGEDGAAELVGVTVADRRGVWLEIEGVTLTWRVSRILLGELEIDRLSARGVRVLRAPEPEPTPAQEEPDAETAQPFAWPRAPIATRVNVMDLRRVEISPGVVAAQGMRFDARGNARDEGDEQAVALYVNRTDDVFGSIALDYLRDFSTGELRLDLAADEAAGGLVAELAGFPDDSATRVDLEARGPLTDWRLRFDAETDRVYRATGAATVVVGPPFSVDATAELRPGPAAPPAVAAALGETATLRARASENADGVIEIAEGRITAPELSVVVDGTFARETGAVQADVSLEAGAGLSALVEQVAFERVAFEGAVSGALAALRAQGALSLDGLRTAPVDLAAARLAADLTLTGAAAPSPEGFSAAFDVSGETAGLRLDRIRPETLGDATLLARGRLDDVGLTLDALRLAAPALTAEASGRLPAADAPAPLADDADRLDYTLAIPDLAPLAASYDVDAAGALAAQGRVTGALSAPRIDGALTLDGLAFAGEPYGRVALEHGVSFGEALAGQASLTAEGSRFGPAAASAGFSLRDARLDLSDISLDALGAEVRGALRVDLERTLAQGVITAELADLAPLSRLAGRPATGAASLTATLTPAAGRQDAALTGVVEGLSVADARIERLALDLSAADAFGPGAAVSGTLDAAGVAAAGAAIGSLTAEISGEDLQGAALGALSATARDVRYAAADASLAEVMLSAEGRDLIAAPKVEGTLAARDVAGAGAALARLAGEFSVDDPMGGGPAKIALTAEDFAYPAAEATVARLTLTADGADLIEAPSGSALLRAETVAGAGATLDGLTLGVVADDLTGEGGADVSLLAREIAYPAAEARVASVSLGGRVDRPFGDPAASFRLTALDVAGAGARVARIEAQGLGSGLLSAPQGRIDATLSAPGFGDAASREARLTAAVTQADGAARLAATLDAEPIAAGGARIGAVSVAATVDDALGETPRIDAKARAGATSAGPARLDAIEAAVSGALADLAVSLDAKGALEDGRALSLTARAGVDAAAPAPQITVTRLVARLDEAEAALRRPLRISAGAPLTVQGLDLGLPGGALTGEVTAHEGGLAGRLGLDFADLTPLARLAEAPLGSGSLEADARFDTRPGSAAATVAAAMRGLRLLGEQSDAGAFDATLDARWTGSRLTSETVLRGPFNQPVTLTASTPLRLSGGAPAFAPGLPVEGRLTWNGRIGDLWALVPAADHVLDGDVAIDLGFSGPAAAPALLGRVSLADGQYQNLETGTILTHMTLDGHAVENGGFTVDLDAEDGSGNPLALNAEIAGGQLRAQIDATRAVLVRRDDATAAISLDIAAVGPLAGPDISGDVTIDAAEVRLVNATPPSVADLGPVRIKGQPAPEPEAPAGEDIALDIRIRGDRDIFVRGRGLTSEWRVALDVGGAASAPIVTGEIERIRGELVLVGAVFDFTRGLIRFSGGQPIDPSLDIALLREAEDVTGGVVVRGYASDPQISFESTPALPEDEVLPRVLFNKSQQSLTAGESLQLAAGLATLLDGSGGFLDRVRATAGVDVLAVEGIGENTSVTVGKNLGEGVFVGAKQPLDGGPTRATVEIEVFDNVTVDSEVGAEGGSSFGLNWKKDF</sequence>
<evidence type="ECO:0000313" key="8">
    <source>
        <dbReference type="Proteomes" id="UP000198703"/>
    </source>
</evidence>
<proteinExistence type="predicted"/>
<dbReference type="Proteomes" id="UP000198703">
    <property type="component" value="Unassembled WGS sequence"/>
</dbReference>
<protein>
    <submittedName>
        <fullName evidence="7">Translocation and assembly module TamB</fullName>
    </submittedName>
</protein>
<dbReference type="GO" id="GO:0005886">
    <property type="term" value="C:plasma membrane"/>
    <property type="evidence" value="ECO:0007669"/>
    <property type="project" value="InterPro"/>
</dbReference>
<name>A0A1H3VM89_9RHOB</name>
<evidence type="ECO:0000256" key="3">
    <source>
        <dbReference type="ARBA" id="ARBA00022989"/>
    </source>
</evidence>
<organism evidence="7 8">
    <name type="scientific">Rubrimonas cliftonensis</name>
    <dbReference type="NCBI Taxonomy" id="89524"/>
    <lineage>
        <taxon>Bacteria</taxon>
        <taxon>Pseudomonadati</taxon>
        <taxon>Pseudomonadota</taxon>
        <taxon>Alphaproteobacteria</taxon>
        <taxon>Rhodobacterales</taxon>
        <taxon>Paracoccaceae</taxon>
        <taxon>Rubrimonas</taxon>
    </lineage>
</organism>
<evidence type="ECO:0000256" key="5">
    <source>
        <dbReference type="SAM" id="SignalP"/>
    </source>
</evidence>
<evidence type="ECO:0000259" key="6">
    <source>
        <dbReference type="Pfam" id="PF04357"/>
    </source>
</evidence>
<reference evidence="7 8" key="1">
    <citation type="submission" date="2016-10" db="EMBL/GenBank/DDBJ databases">
        <authorList>
            <person name="de Groot N.N."/>
        </authorList>
    </citation>
    <scope>NUCLEOTIDE SEQUENCE [LARGE SCALE GENOMIC DNA]</scope>
    <source>
        <strain evidence="7 8">DSM 15345</strain>
    </source>
</reference>
<dbReference type="GO" id="GO:0097347">
    <property type="term" value="C:TAM protein secretion complex"/>
    <property type="evidence" value="ECO:0007669"/>
    <property type="project" value="TreeGrafter"/>
</dbReference>
<dbReference type="InterPro" id="IPR007452">
    <property type="entry name" value="TamB_C"/>
</dbReference>
<evidence type="ECO:0000256" key="2">
    <source>
        <dbReference type="ARBA" id="ARBA00022692"/>
    </source>
</evidence>
<keyword evidence="3" id="KW-1133">Transmembrane helix</keyword>
<dbReference type="PANTHER" id="PTHR36985">
    <property type="entry name" value="TRANSLOCATION AND ASSEMBLY MODULE SUBUNIT TAMB"/>
    <property type="match status" value="1"/>
</dbReference>
<evidence type="ECO:0000256" key="4">
    <source>
        <dbReference type="ARBA" id="ARBA00023136"/>
    </source>
</evidence>
<dbReference type="Pfam" id="PF04357">
    <property type="entry name" value="TamB"/>
    <property type="match status" value="1"/>
</dbReference>
<keyword evidence="4" id="KW-0472">Membrane</keyword>
<feature type="signal peptide" evidence="5">
    <location>
        <begin position="1"/>
        <end position="19"/>
    </location>
</feature>
<dbReference type="GO" id="GO:0009306">
    <property type="term" value="P:protein secretion"/>
    <property type="evidence" value="ECO:0007669"/>
    <property type="project" value="InterPro"/>
</dbReference>
<dbReference type="EMBL" id="FNQM01000001">
    <property type="protein sequence ID" value="SDZ75900.1"/>
    <property type="molecule type" value="Genomic_DNA"/>
</dbReference>
<dbReference type="PANTHER" id="PTHR36985:SF1">
    <property type="entry name" value="TRANSLOCATION AND ASSEMBLY MODULE SUBUNIT TAMB"/>
    <property type="match status" value="1"/>
</dbReference>
<dbReference type="STRING" id="89524.SAMN05444370_101203"/>
<feature type="chain" id="PRO_5011558664" evidence="5">
    <location>
        <begin position="20"/>
        <end position="1644"/>
    </location>
</feature>
<keyword evidence="8" id="KW-1185">Reference proteome</keyword>
<gene>
    <name evidence="7" type="ORF">SAMN05444370_101203</name>
</gene>
<evidence type="ECO:0000256" key="1">
    <source>
        <dbReference type="ARBA" id="ARBA00004167"/>
    </source>
</evidence>